<dbReference type="AlphaFoldDB" id="A0A9P6VQX7"/>
<dbReference type="Pfam" id="PF00144">
    <property type="entry name" value="Beta-lactamase"/>
    <property type="match status" value="1"/>
</dbReference>
<accession>A0A9P6VQX7</accession>
<feature type="non-terminal residue" evidence="2">
    <location>
        <position position="403"/>
    </location>
</feature>
<dbReference type="InterPro" id="IPR001466">
    <property type="entry name" value="Beta-lactam-related"/>
</dbReference>
<protein>
    <submittedName>
        <fullName evidence="2">Methylbutanoyltransferase</fullName>
    </submittedName>
</protein>
<proteinExistence type="predicted"/>
<dbReference type="EMBL" id="VNKQ01000003">
    <property type="protein sequence ID" value="KAG0652015.1"/>
    <property type="molecule type" value="Genomic_DNA"/>
</dbReference>
<evidence type="ECO:0000313" key="3">
    <source>
        <dbReference type="Proteomes" id="UP000785200"/>
    </source>
</evidence>
<gene>
    <name evidence="2" type="ORF">D0Z07_1403</name>
</gene>
<feature type="domain" description="Beta-lactamase-related" evidence="1">
    <location>
        <begin position="12"/>
        <end position="384"/>
    </location>
</feature>
<evidence type="ECO:0000313" key="2">
    <source>
        <dbReference type="EMBL" id="KAG0652015.1"/>
    </source>
</evidence>
<evidence type="ECO:0000259" key="1">
    <source>
        <dbReference type="Pfam" id="PF00144"/>
    </source>
</evidence>
<organism evidence="2 3">
    <name type="scientific">Hyphodiscus hymeniophilus</name>
    <dbReference type="NCBI Taxonomy" id="353542"/>
    <lineage>
        <taxon>Eukaryota</taxon>
        <taxon>Fungi</taxon>
        <taxon>Dikarya</taxon>
        <taxon>Ascomycota</taxon>
        <taxon>Pezizomycotina</taxon>
        <taxon>Leotiomycetes</taxon>
        <taxon>Helotiales</taxon>
        <taxon>Hyphodiscaceae</taxon>
        <taxon>Hyphodiscus</taxon>
    </lineage>
</organism>
<sequence>NSAIDAATANPKTQIPGIVFVAVNKNGEEVVSHASGKRGVDTSEPMTLESIFSIASCTKMIGGIACMQLVEQGKLSLDDVDLAEKLCPELKQVKIHKGYDAENKPILEEKKKRITLRMLLTHTAGFGYSFFNPEVRELGLNEFSGRVEDVIHPLLFEPGTKFNYGTNIDWAGIMAERATGISLNDYCQKNIFAPLGIKNISFFPSAEMKSNLVHMSQRAPDGTLTTREHLLLAPLNAEPGSPEQKSILNSAGAGCFAAPREYVRIIATLLNDGTSPTTGKQILKPETVKTMFENQIPQLPNFAREGLQAAIPELTNEIPELYPQPHDQAQGWGLTFMLTISEGATGRGGNTGWWAGLPNLFWWADRERGVGGMVASQILPFGDPQVMGLWAQVEAAVYQGRAD</sequence>
<keyword evidence="3" id="KW-1185">Reference proteome</keyword>
<dbReference type="PANTHER" id="PTHR43283:SF3">
    <property type="entry name" value="BETA-LACTAMASE FAMILY PROTEIN (AFU_ORTHOLOGUE AFUA_5G07500)"/>
    <property type="match status" value="1"/>
</dbReference>
<dbReference type="OrthoDB" id="428260at2759"/>
<dbReference type="InterPro" id="IPR012338">
    <property type="entry name" value="Beta-lactam/transpept-like"/>
</dbReference>
<dbReference type="InterPro" id="IPR050789">
    <property type="entry name" value="Diverse_Enzym_Activities"/>
</dbReference>
<dbReference type="PANTHER" id="PTHR43283">
    <property type="entry name" value="BETA-LACTAMASE-RELATED"/>
    <property type="match status" value="1"/>
</dbReference>
<dbReference type="Proteomes" id="UP000785200">
    <property type="component" value="Unassembled WGS sequence"/>
</dbReference>
<dbReference type="Gene3D" id="3.40.710.10">
    <property type="entry name" value="DD-peptidase/beta-lactamase superfamily"/>
    <property type="match status" value="1"/>
</dbReference>
<comment type="caution">
    <text evidence="2">The sequence shown here is derived from an EMBL/GenBank/DDBJ whole genome shotgun (WGS) entry which is preliminary data.</text>
</comment>
<dbReference type="SUPFAM" id="SSF56601">
    <property type="entry name" value="beta-lactamase/transpeptidase-like"/>
    <property type="match status" value="1"/>
</dbReference>
<name>A0A9P6VQX7_9HELO</name>
<reference evidence="2" key="1">
    <citation type="submission" date="2019-07" db="EMBL/GenBank/DDBJ databases">
        <title>Hyphodiscus hymeniophilus genome sequencing and assembly.</title>
        <authorList>
            <person name="Kramer G."/>
            <person name="Nodwell J."/>
        </authorList>
    </citation>
    <scope>NUCLEOTIDE SEQUENCE</scope>
    <source>
        <strain evidence="2">ATCC 34498</strain>
    </source>
</reference>